<dbReference type="OrthoDB" id="9823475at2"/>
<proteinExistence type="predicted"/>
<sequence>MSKREERERARVMAMLPDEGAVAAEIFASASKLGEPGDVVTPELAELASQVAGAEAAGRWLKAGHSMDDCGTVRRFYEYVGQHIASDVGPGGRLHGVTIPGHDDVDDRPGRATEGTHTLIGGIRYEPALDSDPTALISTAGGFIDGGWDEFRTSRSSTKTDGTWVLNHYPTEDVLALHFIGRNFSGFAEVFKDDIASVRVAAKGLNMVVEVVDRNGQVITAVGPKKRLRNIFLQLGHAL</sequence>
<evidence type="ECO:0000313" key="1">
    <source>
        <dbReference type="EMBL" id="RYB91851.1"/>
    </source>
</evidence>
<dbReference type="RefSeq" id="WP_129401517.1">
    <property type="nucleotide sequence ID" value="NZ_SDWT01000002.1"/>
</dbReference>
<evidence type="ECO:0000313" key="2">
    <source>
        <dbReference type="Proteomes" id="UP000294071"/>
    </source>
</evidence>
<organism evidence="1 2">
    <name type="scientific">Nocardioides oleivorans</name>
    <dbReference type="NCBI Taxonomy" id="273676"/>
    <lineage>
        <taxon>Bacteria</taxon>
        <taxon>Bacillati</taxon>
        <taxon>Actinomycetota</taxon>
        <taxon>Actinomycetes</taxon>
        <taxon>Propionibacteriales</taxon>
        <taxon>Nocardioidaceae</taxon>
        <taxon>Nocardioides</taxon>
    </lineage>
</organism>
<dbReference type="Proteomes" id="UP000294071">
    <property type="component" value="Unassembled WGS sequence"/>
</dbReference>
<dbReference type="EMBL" id="SDWT01000002">
    <property type="protein sequence ID" value="RYB91851.1"/>
    <property type="molecule type" value="Genomic_DNA"/>
</dbReference>
<dbReference type="AlphaFoldDB" id="A0A4Q2RS46"/>
<protein>
    <submittedName>
        <fullName evidence="1">Uncharacterized protein</fullName>
    </submittedName>
</protein>
<accession>A0A4Q2RS46</accession>
<reference evidence="1 2" key="1">
    <citation type="submission" date="2019-01" db="EMBL/GenBank/DDBJ databases">
        <title>Novel species of Nocardioides.</title>
        <authorList>
            <person name="Liu Q."/>
            <person name="Xin Y.-H."/>
        </authorList>
    </citation>
    <scope>NUCLEOTIDE SEQUENCE [LARGE SCALE GENOMIC DNA]</scope>
    <source>
        <strain evidence="1 2">CGMCC 4.6882</strain>
    </source>
</reference>
<comment type="caution">
    <text evidence="1">The sequence shown here is derived from an EMBL/GenBank/DDBJ whole genome shotgun (WGS) entry which is preliminary data.</text>
</comment>
<gene>
    <name evidence="1" type="ORF">EUA93_17120</name>
</gene>
<keyword evidence="2" id="KW-1185">Reference proteome</keyword>
<name>A0A4Q2RS46_9ACTN</name>